<dbReference type="GO" id="GO:0003677">
    <property type="term" value="F:DNA binding"/>
    <property type="evidence" value="ECO:0007669"/>
    <property type="project" value="UniProtKB-KW"/>
</dbReference>
<dbReference type="GO" id="GO:0000981">
    <property type="term" value="F:DNA-binding transcription factor activity, RNA polymerase II-specific"/>
    <property type="evidence" value="ECO:0007669"/>
    <property type="project" value="InterPro"/>
</dbReference>
<evidence type="ECO:0000256" key="5">
    <source>
        <dbReference type="SAM" id="MobiDB-lite"/>
    </source>
</evidence>
<feature type="domain" description="Zn(2)-C6 fungal-type" evidence="6">
    <location>
        <begin position="135"/>
        <end position="175"/>
    </location>
</feature>
<dbReference type="GO" id="GO:0008270">
    <property type="term" value="F:zinc ion binding"/>
    <property type="evidence" value="ECO:0007669"/>
    <property type="project" value="InterPro"/>
</dbReference>
<feature type="compositionally biased region" description="Polar residues" evidence="5">
    <location>
        <begin position="97"/>
        <end position="106"/>
    </location>
</feature>
<evidence type="ECO:0000259" key="6">
    <source>
        <dbReference type="PROSITE" id="PS50048"/>
    </source>
</evidence>
<keyword evidence="2" id="KW-0238">DNA-binding</keyword>
<organism evidence="7 8">
    <name type="scientific">Aspergillus parasiticus</name>
    <dbReference type="NCBI Taxonomy" id="5067"/>
    <lineage>
        <taxon>Eukaryota</taxon>
        <taxon>Fungi</taxon>
        <taxon>Dikarya</taxon>
        <taxon>Ascomycota</taxon>
        <taxon>Pezizomycotina</taxon>
        <taxon>Eurotiomycetes</taxon>
        <taxon>Eurotiomycetidae</taxon>
        <taxon>Eurotiales</taxon>
        <taxon>Aspergillaceae</taxon>
        <taxon>Aspergillus</taxon>
        <taxon>Aspergillus subgen. Circumdati</taxon>
    </lineage>
</organism>
<keyword evidence="3" id="KW-0804">Transcription</keyword>
<dbReference type="InterPro" id="IPR036864">
    <property type="entry name" value="Zn2-C6_fun-type_DNA-bd_sf"/>
</dbReference>
<dbReference type="Proteomes" id="UP000326532">
    <property type="component" value="Unassembled WGS sequence"/>
</dbReference>
<reference evidence="7 8" key="1">
    <citation type="submission" date="2019-04" db="EMBL/GenBank/DDBJ databases">
        <title>Fungal friends and foes A comparative genomics study of 23 Aspergillus species from section Flavi.</title>
        <authorList>
            <consortium name="DOE Joint Genome Institute"/>
            <person name="Kjaerbolling I."/>
            <person name="Vesth T.C."/>
            <person name="Frisvad J.C."/>
            <person name="Nybo J.L."/>
            <person name="Theobald S."/>
            <person name="Kildgaard S."/>
            <person name="Petersen T.I."/>
            <person name="Kuo A."/>
            <person name="Sato A."/>
            <person name="Lyhne E.K."/>
            <person name="Kogle M.E."/>
            <person name="Wiebenga A."/>
            <person name="Kun R.S."/>
            <person name="Lubbers R.J."/>
            <person name="Makela M.R."/>
            <person name="Barry K."/>
            <person name="Chovatia M."/>
            <person name="Clum A."/>
            <person name="Daum C."/>
            <person name="Haridas S."/>
            <person name="He G."/>
            <person name="LaButti K."/>
            <person name="Lipzen A."/>
            <person name="Mondo S."/>
            <person name="Pangilinan J."/>
            <person name="Riley R."/>
            <person name="Salamov A."/>
            <person name="Simmons B.A."/>
            <person name="Magnuson J.K."/>
            <person name="Henrissat B."/>
            <person name="Mortensen U.H."/>
            <person name="Larsen T.O."/>
            <person name="De vries R.P."/>
            <person name="Grigoriev I.V."/>
            <person name="Machida M."/>
            <person name="Baker S.E."/>
            <person name="Andersen M.R."/>
        </authorList>
    </citation>
    <scope>NUCLEOTIDE SEQUENCE [LARGE SCALE GENOMIC DNA]</scope>
    <source>
        <strain evidence="7 8">CBS 117618</strain>
    </source>
</reference>
<evidence type="ECO:0000313" key="7">
    <source>
        <dbReference type="EMBL" id="KAB8211087.1"/>
    </source>
</evidence>
<sequence length="825" mass="90068">MSAAPASFFQTEIPMLTHLDCDEMSDRDDPGTHPLSNYIALRANYAEHVQPPDGLPEWGAISAQLWCNLPPPVAHNGEDDRLVNITAMYRSSQDLLVDSSENNSPETAYLIQSPGARSSQSEASVTGQTRKQNHSCDRCRISKRACDLPQNVEIRNQKPIISCTTCNGRGIVCTVAWLSNKKALQHTRKRPRTMSCIEETDTPGVDSITAPAALTGELTATQLVDCQASTLANEGELSRKLVSRDACIQHFNLYVDVIDMPLAHCIAHASMPSRYPLGIAALGPLGNSSHMSAYFDQVNKWVDGCWEAQTSSWAFSSGGPHVFRAASVLDCLFQHNGTPTGRAPVSRDALITETYRWVTIATAAQFKIPNNRRSSPAQPEQWDPKTHPRDVALETWRRAKKLLFKNIAAAHSFRLALCLLLFGMISVPTTDENTAIDRDDALYAFCEGVRRLKTLSTEARACVLASSGGEKSSPNPRSKPPVVQGLPPDIQENVLELIAAIEWLSTMANCIVVASSRGKVCPIPLNMYSSTVGSPCSAYGMTQSPESDIFPVVLPHDCRTDNLIVSRTDEGRNTFVDLACGESTEDMLLQAVRRSGAVTVHLWISLASLTMDVENLLNGKADYEALHRRFITAVRLVKLWRQSFGKLENRTASCIKKLASETRRLAGFCLNDGDLAILVFCAIARRLEAGLAGDPSSQEKDSLASVLQSSKSYRQKQRLISAQQVSTFAAISQGSKSLGFQGNGGLKANIQDIAAHPYPTLVVQAQTFAAKAFADEVHEMINILDLKGAAEMSEGLETCLGALRGLQETLVTLPDLHHFHVKESV</sequence>
<evidence type="ECO:0000256" key="2">
    <source>
        <dbReference type="ARBA" id="ARBA00023125"/>
    </source>
</evidence>
<feature type="region of interest" description="Disordered" evidence="5">
    <location>
        <begin position="466"/>
        <end position="485"/>
    </location>
</feature>
<dbReference type="EMBL" id="ML734940">
    <property type="protein sequence ID" value="KAB8211087.1"/>
    <property type="molecule type" value="Genomic_DNA"/>
</dbReference>
<keyword evidence="8" id="KW-1185">Reference proteome</keyword>
<feature type="region of interest" description="Disordered" evidence="5">
    <location>
        <begin position="97"/>
        <end position="129"/>
    </location>
</feature>
<gene>
    <name evidence="7" type="ORF">BDV34DRAFT_186083</name>
</gene>
<dbReference type="OMA" id="FCLNDGD"/>
<protein>
    <recommendedName>
        <fullName evidence="6">Zn(2)-C6 fungal-type domain-containing protein</fullName>
    </recommendedName>
</protein>
<keyword evidence="1" id="KW-0805">Transcription regulation</keyword>
<keyword evidence="4" id="KW-0539">Nucleus</keyword>
<dbReference type="PROSITE" id="PS50048">
    <property type="entry name" value="ZN2_CY6_FUNGAL_2"/>
    <property type="match status" value="1"/>
</dbReference>
<dbReference type="InterPro" id="IPR001138">
    <property type="entry name" value="Zn2Cys6_DnaBD"/>
</dbReference>
<evidence type="ECO:0000256" key="4">
    <source>
        <dbReference type="ARBA" id="ARBA00023242"/>
    </source>
</evidence>
<dbReference type="SMART" id="SM00066">
    <property type="entry name" value="GAL4"/>
    <property type="match status" value="1"/>
</dbReference>
<dbReference type="Gene3D" id="4.10.240.10">
    <property type="entry name" value="Zn(2)-C6 fungal-type DNA-binding domain"/>
    <property type="match status" value="1"/>
</dbReference>
<accession>A0A5N6E1K9</accession>
<feature type="compositionally biased region" description="Polar residues" evidence="5">
    <location>
        <begin position="115"/>
        <end position="129"/>
    </location>
</feature>
<evidence type="ECO:0000313" key="8">
    <source>
        <dbReference type="Proteomes" id="UP000326532"/>
    </source>
</evidence>
<evidence type="ECO:0000256" key="3">
    <source>
        <dbReference type="ARBA" id="ARBA00023163"/>
    </source>
</evidence>
<evidence type="ECO:0000256" key="1">
    <source>
        <dbReference type="ARBA" id="ARBA00023015"/>
    </source>
</evidence>
<proteinExistence type="predicted"/>
<name>A0A5N6E1K9_ASPPA</name>
<dbReference type="SUPFAM" id="SSF57701">
    <property type="entry name" value="Zn2/Cys6 DNA-binding domain"/>
    <property type="match status" value="1"/>
</dbReference>
<dbReference type="GO" id="GO:0009893">
    <property type="term" value="P:positive regulation of metabolic process"/>
    <property type="evidence" value="ECO:0007669"/>
    <property type="project" value="UniProtKB-ARBA"/>
</dbReference>
<dbReference type="AlphaFoldDB" id="A0A5N6E1K9"/>
<dbReference type="VEuPathDB" id="FungiDB:BDV34DRAFT_186083"/>